<dbReference type="AlphaFoldDB" id="A0A2U1JLY4"/>
<dbReference type="InterPro" id="IPR010285">
    <property type="entry name" value="DNA_helicase_pif1-like_DEAD"/>
</dbReference>
<dbReference type="RefSeq" id="WP_116724181.1">
    <property type="nucleotide sequence ID" value="NZ_QCZI01000004.1"/>
</dbReference>
<protein>
    <submittedName>
        <fullName evidence="2">DNA helicase</fullName>
    </submittedName>
</protein>
<dbReference type="SUPFAM" id="SSF52540">
    <property type="entry name" value="P-loop containing nucleoside triphosphate hydrolases"/>
    <property type="match status" value="2"/>
</dbReference>
<proteinExistence type="predicted"/>
<dbReference type="PANTHER" id="PTHR47642:SF7">
    <property type="entry name" value="ATP-DEPENDENT DNA HELICASE PIF1"/>
    <property type="match status" value="1"/>
</dbReference>
<dbReference type="PANTHER" id="PTHR47642">
    <property type="entry name" value="ATP-DEPENDENT DNA HELICASE"/>
    <property type="match status" value="1"/>
</dbReference>
<name>A0A2U1JLY4_9FLAO</name>
<sequence length="634" mass="73274">MTTIDNIELDENNVEFNYASEFVKHTDKLVYLTGKAGTGKTTFLKSLKSNTSKNTVILAPTGVAAINAGGQTIHSFFHLPFGPFVVNDKRLRTSKELGDLDNTTIYSTFKYKDDKKIIIEQLELLIIDEISMVRCDTLDVIDKILRVFRKKPFLPFGGVQVILIGDTFQLPPIADFAQWEILKNYYESPFFFSSKIVAENKPIYIELKKIYRQKEQEFIDLLNKIRVNQINEIELNDLNKKYNPTFSSNGIDNHIILSTTNAQVNQTNATKLDELKSETKIFEGEVTGIFPKDSKGTFVLPTEQNLHLKIGAQVMILKNDSGGIKRYFNGKIGKISSLEDNKIIVEFSDENKVQIEKTSWNNIQYIWNKEKRKIEETTIGTFTQYPLRLAWAITVHKSQGLTFERVYADLGSAFEDGQVYVALSRCTSFSGLVLKSQIPRNKISTNNKVLEFAKSETPSTLIVQELNSGKADYFYRRIREDIKTFNFSEAYSNFVKVLKFRNDIETETFKKYFIITASKLVSYIKKYEELEYINVELETKLLLEQIKNSQQNSEFKVLLSNNKKLETSNENHRTRIVTLIDDNLKVDKLIIDYIKTAEEQSFKIAELEETENRNKKEIERLRKLKWYHKLIGKK</sequence>
<dbReference type="OrthoDB" id="9763659at2"/>
<keyword evidence="3" id="KW-1185">Reference proteome</keyword>
<dbReference type="GO" id="GO:0006281">
    <property type="term" value="P:DNA repair"/>
    <property type="evidence" value="ECO:0007669"/>
    <property type="project" value="InterPro"/>
</dbReference>
<dbReference type="Gene3D" id="3.40.50.300">
    <property type="entry name" value="P-loop containing nucleotide triphosphate hydrolases"/>
    <property type="match status" value="1"/>
</dbReference>
<dbReference type="FunFam" id="3.40.50.300:FF:001498">
    <property type="entry name" value="ATP-dependent DNA helicase"/>
    <property type="match status" value="1"/>
</dbReference>
<dbReference type="Pfam" id="PF05970">
    <property type="entry name" value="PIF1"/>
    <property type="match status" value="1"/>
</dbReference>
<dbReference type="EMBL" id="QCZI01000004">
    <property type="protein sequence ID" value="PWA06177.1"/>
    <property type="molecule type" value="Genomic_DNA"/>
</dbReference>
<dbReference type="Gene3D" id="2.30.30.940">
    <property type="match status" value="1"/>
</dbReference>
<evidence type="ECO:0000259" key="1">
    <source>
        <dbReference type="Pfam" id="PF05970"/>
    </source>
</evidence>
<evidence type="ECO:0000313" key="2">
    <source>
        <dbReference type="EMBL" id="PWA06177.1"/>
    </source>
</evidence>
<gene>
    <name evidence="2" type="ORF">DB895_04570</name>
</gene>
<dbReference type="InterPro" id="IPR027417">
    <property type="entry name" value="P-loop_NTPase"/>
</dbReference>
<accession>A0A2U1JLY4</accession>
<organism evidence="2 3">
    <name type="scientific">Flavobacterium psychrotolerans</name>
    <dbReference type="NCBI Taxonomy" id="2169410"/>
    <lineage>
        <taxon>Bacteria</taxon>
        <taxon>Pseudomonadati</taxon>
        <taxon>Bacteroidota</taxon>
        <taxon>Flavobacteriia</taxon>
        <taxon>Flavobacteriales</taxon>
        <taxon>Flavobacteriaceae</taxon>
        <taxon>Flavobacterium</taxon>
    </lineage>
</organism>
<dbReference type="Proteomes" id="UP000245449">
    <property type="component" value="Unassembled WGS sequence"/>
</dbReference>
<reference evidence="2 3" key="1">
    <citation type="submission" date="2018-04" db="EMBL/GenBank/DDBJ databases">
        <title>Flavobacterium sp. nov., isolated from glacier ice.</title>
        <authorList>
            <person name="Liu Q."/>
            <person name="Xin Y.-H."/>
        </authorList>
    </citation>
    <scope>NUCLEOTIDE SEQUENCE [LARGE SCALE GENOMIC DNA]</scope>
    <source>
        <strain evidence="2 3">RB1R5</strain>
    </source>
</reference>
<dbReference type="GO" id="GO:0000723">
    <property type="term" value="P:telomere maintenance"/>
    <property type="evidence" value="ECO:0007669"/>
    <property type="project" value="InterPro"/>
</dbReference>
<evidence type="ECO:0000313" key="3">
    <source>
        <dbReference type="Proteomes" id="UP000245449"/>
    </source>
</evidence>
<keyword evidence="2" id="KW-0347">Helicase</keyword>
<keyword evidence="2" id="KW-0067">ATP-binding</keyword>
<dbReference type="GO" id="GO:0003678">
    <property type="term" value="F:DNA helicase activity"/>
    <property type="evidence" value="ECO:0007669"/>
    <property type="project" value="InterPro"/>
</dbReference>
<comment type="caution">
    <text evidence="2">The sequence shown here is derived from an EMBL/GenBank/DDBJ whole genome shotgun (WGS) entry which is preliminary data.</text>
</comment>
<dbReference type="InterPro" id="IPR051055">
    <property type="entry name" value="PIF1_helicase"/>
</dbReference>
<keyword evidence="2" id="KW-0378">Hydrolase</keyword>
<keyword evidence="2" id="KW-0547">Nucleotide-binding</keyword>
<dbReference type="CDD" id="cd18809">
    <property type="entry name" value="SF1_C_RecD"/>
    <property type="match status" value="1"/>
</dbReference>
<feature type="domain" description="DNA helicase Pif1-like DEAD-box helicase" evidence="1">
    <location>
        <begin position="23"/>
        <end position="232"/>
    </location>
</feature>